<name>A0A0N0CWD4_9BACI</name>
<keyword evidence="1" id="KW-0812">Transmembrane</keyword>
<reference evidence="2 3" key="1">
    <citation type="submission" date="2015-07" db="EMBL/GenBank/DDBJ databases">
        <title>Genome sequencing project for genomic taxonomy and phylogenomics of Bacillus-like bacteria.</title>
        <authorList>
            <person name="Liu B."/>
            <person name="Wang J."/>
            <person name="Zhu Y."/>
            <person name="Liu G."/>
            <person name="Chen Q."/>
            <person name="Chen Z."/>
            <person name="Che J."/>
            <person name="Ge C."/>
            <person name="Shi H."/>
            <person name="Pan Z."/>
            <person name="Liu X."/>
        </authorList>
    </citation>
    <scope>NUCLEOTIDE SEQUENCE [LARGE SCALE GENOMIC DNA]</scope>
    <source>
        <strain evidence="2 3">DSM 54</strain>
    </source>
</reference>
<gene>
    <name evidence="2" type="ORF">ADM90_06730</name>
</gene>
<evidence type="ECO:0000313" key="3">
    <source>
        <dbReference type="Proteomes" id="UP000037977"/>
    </source>
</evidence>
<feature type="transmembrane region" description="Helical" evidence="1">
    <location>
        <begin position="248"/>
        <end position="266"/>
    </location>
</feature>
<feature type="transmembrane region" description="Helical" evidence="1">
    <location>
        <begin position="219"/>
        <end position="236"/>
    </location>
</feature>
<organism evidence="2 3">
    <name type="scientific">Lysinibacillus macroides</name>
    <dbReference type="NCBI Taxonomy" id="33935"/>
    <lineage>
        <taxon>Bacteria</taxon>
        <taxon>Bacillati</taxon>
        <taxon>Bacillota</taxon>
        <taxon>Bacilli</taxon>
        <taxon>Bacillales</taxon>
        <taxon>Bacillaceae</taxon>
        <taxon>Lysinibacillus</taxon>
    </lineage>
</organism>
<feature type="transmembrane region" description="Helical" evidence="1">
    <location>
        <begin position="12"/>
        <end position="32"/>
    </location>
</feature>
<feature type="transmembrane region" description="Helical" evidence="1">
    <location>
        <begin position="127"/>
        <end position="148"/>
    </location>
</feature>
<accession>A0A0N0CWD4</accession>
<dbReference type="AlphaFoldDB" id="A0A0N0CWD4"/>
<keyword evidence="3" id="KW-1185">Reference proteome</keyword>
<keyword evidence="1" id="KW-0472">Membrane</keyword>
<evidence type="ECO:0000256" key="1">
    <source>
        <dbReference type="SAM" id="Phobius"/>
    </source>
</evidence>
<feature type="transmembrane region" description="Helical" evidence="1">
    <location>
        <begin position="62"/>
        <end position="81"/>
    </location>
</feature>
<proteinExistence type="predicted"/>
<evidence type="ECO:0000313" key="2">
    <source>
        <dbReference type="EMBL" id="KOY83001.1"/>
    </source>
</evidence>
<feature type="transmembrane region" description="Helical" evidence="1">
    <location>
        <begin position="88"/>
        <end position="121"/>
    </location>
</feature>
<protein>
    <submittedName>
        <fullName evidence="2">Uncharacterized protein</fullName>
    </submittedName>
</protein>
<dbReference type="EMBL" id="LGCI01000005">
    <property type="protein sequence ID" value="KOY83001.1"/>
    <property type="molecule type" value="Genomic_DNA"/>
</dbReference>
<dbReference type="RefSeq" id="WP_053994243.1">
    <property type="nucleotide sequence ID" value="NZ_CP065643.1"/>
</dbReference>
<dbReference type="PATRIC" id="fig|33935.3.peg.786"/>
<keyword evidence="1" id="KW-1133">Transmembrane helix</keyword>
<feature type="transmembrane region" description="Helical" evidence="1">
    <location>
        <begin position="168"/>
        <end position="187"/>
    </location>
</feature>
<comment type="caution">
    <text evidence="2">The sequence shown here is derived from an EMBL/GenBank/DDBJ whole genome shotgun (WGS) entry which is preliminary data.</text>
</comment>
<dbReference type="Proteomes" id="UP000037977">
    <property type="component" value="Unassembled WGS sequence"/>
</dbReference>
<sequence length="372" mass="44008">MNGKIRSDMIKLGIVSLLGYIIGFIIFIVLGVRENIFTTGIDKLKKWDLPAMGNLMDEHKIYLIWPLIICIFVFAITMIFFKNNKLVPLFIVMIITIFVGFYFIPFIILILAFILSLIYFIWELAQVINVFLFHYIASFFFIFIEFILNNIFSLEVRFINFNHESKHMFFQTIIFFSLLPYLFRVIVAGCEKVLNKTSGPMAVLLVKPLRLLSINFFRYMTYTFAFFTYLMSFLWVVPKNMNAMKEGLLAFIIIDVVLFGLYSYMAKKRKKTMLVKSIVLSRNLELIKNEIIRHNLLSNKNCKIKIKRSPQIKDFYEKAKKCKDKRLIMISQKIRAITYESTDDKICNRLSFQDIYMEIEKIQKLIDEYIVE</sequence>